<proteinExistence type="predicted"/>
<accession>A0A2S5RCR9</accession>
<dbReference type="EMBL" id="PHNE01000004">
    <property type="protein sequence ID" value="PPE05126.1"/>
    <property type="molecule type" value="Genomic_DNA"/>
</dbReference>
<evidence type="ECO:0000313" key="2">
    <source>
        <dbReference type="EMBL" id="PPE05126.1"/>
    </source>
</evidence>
<dbReference type="STRING" id="1399797.GCA_000518285_01221"/>
<gene>
    <name evidence="2" type="ORF">ELUCI_v1c06620</name>
</gene>
<keyword evidence="1" id="KW-1133">Transmembrane helix</keyword>
<dbReference type="AlphaFoldDB" id="A0A2S5RCR9"/>
<feature type="transmembrane region" description="Helical" evidence="1">
    <location>
        <begin position="45"/>
        <end position="69"/>
    </location>
</feature>
<feature type="transmembrane region" description="Helical" evidence="1">
    <location>
        <begin position="12"/>
        <end position="33"/>
    </location>
</feature>
<keyword evidence="1" id="KW-0812">Transmembrane</keyword>
<feature type="transmembrane region" description="Helical" evidence="1">
    <location>
        <begin position="208"/>
        <end position="233"/>
    </location>
</feature>
<sequence>MRQSYVPRTFIYIAQVFGIVMGVCMFIAGVVAFNPGRWNTTMNPITSTVVLTIISYFAWKSIFVGIWIIRFVKNNSDEVIANNKFIISALSLSLNGIFTPFIMTMMPNVNTTSTISPRYTISNIMGQVGFFGAMIGLAMLFIGGTVMGKIPMKELISSTGPLVLMILLIGLLALSAPTFFLFSSKNAEQELADANTSKASIMKAISTVWLAIITLELIGVIFMAIIRLIAAILDMMRAFSEADGFFGFILIMNALFRLVWTFMYVMLVIRLTMATIKGIWNKEGVVHMHSYEALATKQAEAERTQKA</sequence>
<keyword evidence="3" id="KW-1185">Reference proteome</keyword>
<feature type="transmembrane region" description="Helical" evidence="1">
    <location>
        <begin position="85"/>
        <end position="103"/>
    </location>
</feature>
<name>A0A2S5RCR9_9MOLU</name>
<feature type="transmembrane region" description="Helical" evidence="1">
    <location>
        <begin position="162"/>
        <end position="182"/>
    </location>
</feature>
<protein>
    <submittedName>
        <fullName evidence="2">Uncharacterized protein</fullName>
    </submittedName>
</protein>
<evidence type="ECO:0000256" key="1">
    <source>
        <dbReference type="SAM" id="Phobius"/>
    </source>
</evidence>
<evidence type="ECO:0000313" key="3">
    <source>
        <dbReference type="Proteomes" id="UP000237865"/>
    </source>
</evidence>
<dbReference type="Proteomes" id="UP000237865">
    <property type="component" value="Unassembled WGS sequence"/>
</dbReference>
<feature type="transmembrane region" description="Helical" evidence="1">
    <location>
        <begin position="124"/>
        <end position="142"/>
    </location>
</feature>
<reference evidence="2 3" key="1">
    <citation type="submission" date="2017-11" db="EMBL/GenBank/DDBJ databases">
        <title>Genome sequence of Entomoplasma lucivorax PIPN-2 (ATCC 49196).</title>
        <authorList>
            <person name="Lo W.-S."/>
            <person name="Gasparich G.E."/>
            <person name="Kuo C.-H."/>
        </authorList>
    </citation>
    <scope>NUCLEOTIDE SEQUENCE [LARGE SCALE GENOMIC DNA]</scope>
    <source>
        <strain evidence="2 3">PIPN-2</strain>
    </source>
</reference>
<keyword evidence="1" id="KW-0472">Membrane</keyword>
<organism evidence="2 3">
    <name type="scientific">Williamsoniiplasma lucivorax</name>
    <dbReference type="NCBI Taxonomy" id="209274"/>
    <lineage>
        <taxon>Bacteria</taxon>
        <taxon>Bacillati</taxon>
        <taxon>Mycoplasmatota</taxon>
        <taxon>Mollicutes</taxon>
        <taxon>Entomoplasmatales</taxon>
        <taxon>Williamsoniiplasma</taxon>
    </lineage>
</organism>
<dbReference type="RefSeq" id="WP_028126725.1">
    <property type="nucleotide sequence ID" value="NZ_PHNE01000004.1"/>
</dbReference>
<feature type="transmembrane region" description="Helical" evidence="1">
    <location>
        <begin position="245"/>
        <end position="269"/>
    </location>
</feature>
<comment type="caution">
    <text evidence="2">The sequence shown here is derived from an EMBL/GenBank/DDBJ whole genome shotgun (WGS) entry which is preliminary data.</text>
</comment>